<dbReference type="EMBL" id="JAAMPC010000001">
    <property type="protein sequence ID" value="KAG2329712.1"/>
    <property type="molecule type" value="Genomic_DNA"/>
</dbReference>
<sequence length="139" mass="16087">LGYRGIHHNLANCDKMLRKIEMTVFSGPLPFDWISRVERFFRFGNYNEEEKLHLLSLSLEGPVLQWFNGEVISEPFVSWEQFTQRMLDRFGGPIDNDPAARLFLLHTLSLNSYLGIESPKTTKMRGYICGTEVIVMLDS</sequence>
<keyword evidence="2" id="KW-1185">Reference proteome</keyword>
<feature type="non-terminal residue" evidence="1">
    <location>
        <position position="1"/>
    </location>
</feature>
<gene>
    <name evidence="1" type="ORF">Bca52824_000892</name>
</gene>
<reference evidence="1 2" key="1">
    <citation type="submission" date="2020-02" db="EMBL/GenBank/DDBJ databases">
        <authorList>
            <person name="Ma Q."/>
            <person name="Huang Y."/>
            <person name="Song X."/>
            <person name="Pei D."/>
        </authorList>
    </citation>
    <scope>NUCLEOTIDE SEQUENCE [LARGE SCALE GENOMIC DNA]</scope>
    <source>
        <strain evidence="1">Sxm20200214</strain>
        <tissue evidence="1">Leaf</tissue>
    </source>
</reference>
<dbReference type="AlphaFoldDB" id="A0A8X8BD97"/>
<name>A0A8X8BD97_BRACI</name>
<organism evidence="1 2">
    <name type="scientific">Brassica carinata</name>
    <name type="common">Ethiopian mustard</name>
    <name type="synonym">Abyssinian cabbage</name>
    <dbReference type="NCBI Taxonomy" id="52824"/>
    <lineage>
        <taxon>Eukaryota</taxon>
        <taxon>Viridiplantae</taxon>
        <taxon>Streptophyta</taxon>
        <taxon>Embryophyta</taxon>
        <taxon>Tracheophyta</taxon>
        <taxon>Spermatophyta</taxon>
        <taxon>Magnoliopsida</taxon>
        <taxon>eudicotyledons</taxon>
        <taxon>Gunneridae</taxon>
        <taxon>Pentapetalae</taxon>
        <taxon>rosids</taxon>
        <taxon>malvids</taxon>
        <taxon>Brassicales</taxon>
        <taxon>Brassicaceae</taxon>
        <taxon>Brassiceae</taxon>
        <taxon>Brassica</taxon>
    </lineage>
</organism>
<evidence type="ECO:0000313" key="2">
    <source>
        <dbReference type="Proteomes" id="UP000886595"/>
    </source>
</evidence>
<evidence type="ECO:0000313" key="1">
    <source>
        <dbReference type="EMBL" id="KAG2329712.1"/>
    </source>
</evidence>
<dbReference type="OrthoDB" id="1103067at2759"/>
<accession>A0A8X8BD97</accession>
<proteinExistence type="predicted"/>
<comment type="caution">
    <text evidence="1">The sequence shown here is derived from an EMBL/GenBank/DDBJ whole genome shotgun (WGS) entry which is preliminary data.</text>
</comment>
<evidence type="ECO:0008006" key="3">
    <source>
        <dbReference type="Google" id="ProtNLM"/>
    </source>
</evidence>
<protein>
    <recommendedName>
        <fullName evidence="3">Retrotransposon gag domain-containing protein</fullName>
    </recommendedName>
</protein>
<dbReference type="Proteomes" id="UP000886595">
    <property type="component" value="Unassembled WGS sequence"/>
</dbReference>